<dbReference type="AlphaFoldDB" id="A0A1W0X085"/>
<sequence length="139" mass="14008">MSASGITSLKLYQGPIPDNNVALTSCKLWKAADVLIPTTVPLCLCSGFSYAQATGNNVTFSTALSSTAPVAVQPGQCGAVDIGWSCSGTDPVCNSGAPTNNSPGVLVTVTPSKLLNSGCRTSFALAVLSSAAIMSVYST</sequence>
<accession>A0A1W0X085</accession>
<dbReference type="EMBL" id="MTYJ01000027">
    <property type="protein sequence ID" value="OQV20886.1"/>
    <property type="molecule type" value="Genomic_DNA"/>
</dbReference>
<gene>
    <name evidence="1" type="ORF">BV898_05227</name>
</gene>
<keyword evidence="2" id="KW-1185">Reference proteome</keyword>
<proteinExistence type="predicted"/>
<name>A0A1W0X085_HYPEX</name>
<evidence type="ECO:0000313" key="1">
    <source>
        <dbReference type="EMBL" id="OQV20886.1"/>
    </source>
</evidence>
<reference evidence="2" key="1">
    <citation type="submission" date="2017-01" db="EMBL/GenBank/DDBJ databases">
        <title>Comparative genomics of anhydrobiosis in the tardigrade Hypsibius dujardini.</title>
        <authorList>
            <person name="Yoshida Y."/>
            <person name="Koutsovoulos G."/>
            <person name="Laetsch D."/>
            <person name="Stevens L."/>
            <person name="Kumar S."/>
            <person name="Horikawa D."/>
            <person name="Ishino K."/>
            <person name="Komine S."/>
            <person name="Tomita M."/>
            <person name="Blaxter M."/>
            <person name="Arakawa K."/>
        </authorList>
    </citation>
    <scope>NUCLEOTIDE SEQUENCE [LARGE SCALE GENOMIC DNA]</scope>
    <source>
        <strain evidence="2">Z151</strain>
    </source>
</reference>
<dbReference type="Proteomes" id="UP000192578">
    <property type="component" value="Unassembled WGS sequence"/>
</dbReference>
<comment type="caution">
    <text evidence="1">The sequence shown here is derived from an EMBL/GenBank/DDBJ whole genome shotgun (WGS) entry which is preliminary data.</text>
</comment>
<evidence type="ECO:0000313" key="2">
    <source>
        <dbReference type="Proteomes" id="UP000192578"/>
    </source>
</evidence>
<organism evidence="1 2">
    <name type="scientific">Hypsibius exemplaris</name>
    <name type="common">Freshwater tardigrade</name>
    <dbReference type="NCBI Taxonomy" id="2072580"/>
    <lineage>
        <taxon>Eukaryota</taxon>
        <taxon>Metazoa</taxon>
        <taxon>Ecdysozoa</taxon>
        <taxon>Tardigrada</taxon>
        <taxon>Eutardigrada</taxon>
        <taxon>Parachela</taxon>
        <taxon>Hypsibioidea</taxon>
        <taxon>Hypsibiidae</taxon>
        <taxon>Hypsibius</taxon>
    </lineage>
</organism>
<protein>
    <submittedName>
        <fullName evidence="1">Uncharacterized protein</fullName>
    </submittedName>
</protein>